<comment type="caution">
    <text evidence="3">The sequence shown here is derived from an EMBL/GenBank/DDBJ whole genome shotgun (WGS) entry which is preliminary data.</text>
</comment>
<name>A0A2S4KNA3_9HYPO</name>
<evidence type="ECO:0008006" key="5">
    <source>
        <dbReference type="Google" id="ProtNLM"/>
    </source>
</evidence>
<dbReference type="GO" id="GO:0071008">
    <property type="term" value="C:U2-type post-mRNA release spliceosomal complex"/>
    <property type="evidence" value="ECO:0007669"/>
    <property type="project" value="InterPro"/>
</dbReference>
<dbReference type="AlphaFoldDB" id="A0A2S4KNA3"/>
<reference evidence="3 4" key="1">
    <citation type="submission" date="2018-01" db="EMBL/GenBank/DDBJ databases">
        <title>Harnessing the power of phylogenomics to disentangle the directionality and signatures of interkingdom host jumping in the parasitic fungal genus Tolypocladium.</title>
        <authorList>
            <person name="Quandt C.A."/>
            <person name="Patterson W."/>
            <person name="Spatafora J.W."/>
        </authorList>
    </citation>
    <scope>NUCLEOTIDE SEQUENCE [LARGE SCALE GENOMIC DNA]</scope>
    <source>
        <strain evidence="3 4">NRBC 100945</strain>
    </source>
</reference>
<dbReference type="GO" id="GO:0000390">
    <property type="term" value="P:spliceosomal complex disassembly"/>
    <property type="evidence" value="ECO:0007669"/>
    <property type="project" value="InterPro"/>
</dbReference>
<accession>A0A2S4KNA3</accession>
<proteinExistence type="predicted"/>
<feature type="region of interest" description="Disordered" evidence="2">
    <location>
        <begin position="449"/>
        <end position="486"/>
    </location>
</feature>
<evidence type="ECO:0000256" key="1">
    <source>
        <dbReference type="SAM" id="Coils"/>
    </source>
</evidence>
<dbReference type="Pfam" id="PF15458">
    <property type="entry name" value="NTR2"/>
    <property type="match status" value="1"/>
</dbReference>
<organism evidence="3 4">
    <name type="scientific">Tolypocladium paradoxum</name>
    <dbReference type="NCBI Taxonomy" id="94208"/>
    <lineage>
        <taxon>Eukaryota</taxon>
        <taxon>Fungi</taxon>
        <taxon>Dikarya</taxon>
        <taxon>Ascomycota</taxon>
        <taxon>Pezizomycotina</taxon>
        <taxon>Sordariomycetes</taxon>
        <taxon>Hypocreomycetidae</taxon>
        <taxon>Hypocreales</taxon>
        <taxon>Ophiocordycipitaceae</taxon>
        <taxon>Tolypocladium</taxon>
    </lineage>
</organism>
<evidence type="ECO:0000256" key="2">
    <source>
        <dbReference type="SAM" id="MobiDB-lite"/>
    </source>
</evidence>
<feature type="coiled-coil region" evidence="1">
    <location>
        <begin position="390"/>
        <end position="434"/>
    </location>
</feature>
<feature type="compositionally biased region" description="Basic and acidic residues" evidence="2">
    <location>
        <begin position="361"/>
        <end position="370"/>
    </location>
</feature>
<keyword evidence="4" id="KW-1185">Reference proteome</keyword>
<feature type="compositionally biased region" description="Low complexity" evidence="2">
    <location>
        <begin position="108"/>
        <end position="117"/>
    </location>
</feature>
<dbReference type="EMBL" id="PKSG01001018">
    <property type="protein sequence ID" value="POR31641.1"/>
    <property type="molecule type" value="Genomic_DNA"/>
</dbReference>
<evidence type="ECO:0000313" key="3">
    <source>
        <dbReference type="EMBL" id="POR31641.1"/>
    </source>
</evidence>
<gene>
    <name evidence="3" type="ORF">TPAR_08134</name>
</gene>
<dbReference type="Proteomes" id="UP000237481">
    <property type="component" value="Unassembled WGS sequence"/>
</dbReference>
<feature type="region of interest" description="Disordered" evidence="2">
    <location>
        <begin position="310"/>
        <end position="382"/>
    </location>
</feature>
<dbReference type="OrthoDB" id="429427at2759"/>
<evidence type="ECO:0000313" key="4">
    <source>
        <dbReference type="Proteomes" id="UP000237481"/>
    </source>
</evidence>
<dbReference type="STRING" id="94208.A0A2S4KNA3"/>
<feature type="compositionally biased region" description="Basic and acidic residues" evidence="2">
    <location>
        <begin position="182"/>
        <end position="191"/>
    </location>
</feature>
<dbReference type="InterPro" id="IPR028211">
    <property type="entry name" value="Ntr2"/>
</dbReference>
<feature type="compositionally biased region" description="Polar residues" evidence="2">
    <location>
        <begin position="193"/>
        <end position="208"/>
    </location>
</feature>
<feature type="region of interest" description="Disordered" evidence="2">
    <location>
        <begin position="36"/>
        <end position="214"/>
    </location>
</feature>
<keyword evidence="1" id="KW-0175">Coiled coil</keyword>
<protein>
    <recommendedName>
        <fullName evidence="5">Nineteen complex-related protein 2-domain-containing protein</fullName>
    </recommendedName>
</protein>
<sequence>MFNAVQRSRTSASFDQVCKMSSFAAKRRARVIKVADEDGAAGKVSSTTENGGAKEELLKPLFGSKSGRKPFRQSGLRKSFNPADEDGLGGGANNAKDDEGDDGPAVARPSVSRSSSLKQKKKPPKSRLSFGGAAGDPENGEADEPITPKRVPLGQRALENRAAKRGMAIRGLPTRSLDDDDDRPKYSKEFLNELQSSTPSTPRDLSTLHTDDADDMELDASELEGALVVDTPAAPSPKASTQILSEAEIRVRKERRARLAQEEGFLAVEDEEEEDRFGRKKDGTRLLHEDEDLGEGFDDYVEDGGLSLGQRAAKERRKRERQQMAELITAAEGHTSDSSSDSDAERRIAYEAAQTRAGLDGLKKAKKDPAGDVSQVPPKITPLPSVTECLARLQSTLKGMEEDIESKNARVEQLRREKEEINKREGEVQALLDETGRKYQEAMGQGRVEGAAINASGPGAELARERGLDSLGTTPRRLDQEDVEMS</sequence>